<keyword evidence="3" id="KW-1185">Reference proteome</keyword>
<name>A0A9P6BUH6_9AGAR</name>
<feature type="region of interest" description="Disordered" evidence="1">
    <location>
        <begin position="1"/>
        <end position="34"/>
    </location>
</feature>
<gene>
    <name evidence="2" type="ORF">P691DRAFT_768458</name>
</gene>
<accession>A0A9P6BUH6</accession>
<proteinExistence type="predicted"/>
<sequence>MPHKKSTKPASTAPTSPRLSPTLSDATKRGARSAAFTPQQVTTTFLAKMDQNRCLASKFTDEEIIHLVPDINDLRVVMDDLKCMDFQHLITTGPPKAAEPIAIDNNEDNTLSYASEYEEEPLSFASVDQFLQRMIDWTKAPSSKDVHSDASQALLQSIVRKIYKLSKEYEIFDRVHKCPKPQPCNRQHSDDPLPCPRLHAEDVPTPPPCPLPHRVDEDIPMEPAAPPCILSEAATQTLAPSHEASRPQPPPANAASSPAVAASTPPAGP</sequence>
<feature type="compositionally biased region" description="Polar residues" evidence="1">
    <location>
        <begin position="8"/>
        <end position="25"/>
    </location>
</feature>
<feature type="region of interest" description="Disordered" evidence="1">
    <location>
        <begin position="177"/>
        <end position="269"/>
    </location>
</feature>
<dbReference type="EMBL" id="MU153022">
    <property type="protein sequence ID" value="KAF9440001.1"/>
    <property type="molecule type" value="Genomic_DNA"/>
</dbReference>
<dbReference type="AlphaFoldDB" id="A0A9P6BUH6"/>
<dbReference type="Proteomes" id="UP000807342">
    <property type="component" value="Unassembled WGS sequence"/>
</dbReference>
<organism evidence="2 3">
    <name type="scientific">Macrolepiota fuliginosa MF-IS2</name>
    <dbReference type="NCBI Taxonomy" id="1400762"/>
    <lineage>
        <taxon>Eukaryota</taxon>
        <taxon>Fungi</taxon>
        <taxon>Dikarya</taxon>
        <taxon>Basidiomycota</taxon>
        <taxon>Agaricomycotina</taxon>
        <taxon>Agaricomycetes</taxon>
        <taxon>Agaricomycetidae</taxon>
        <taxon>Agaricales</taxon>
        <taxon>Agaricineae</taxon>
        <taxon>Agaricaceae</taxon>
        <taxon>Macrolepiota</taxon>
    </lineage>
</organism>
<comment type="caution">
    <text evidence="2">The sequence shown here is derived from an EMBL/GenBank/DDBJ whole genome shotgun (WGS) entry which is preliminary data.</text>
</comment>
<protein>
    <submittedName>
        <fullName evidence="2">Uncharacterized protein</fullName>
    </submittedName>
</protein>
<evidence type="ECO:0000256" key="1">
    <source>
        <dbReference type="SAM" id="MobiDB-lite"/>
    </source>
</evidence>
<feature type="non-terminal residue" evidence="2">
    <location>
        <position position="269"/>
    </location>
</feature>
<evidence type="ECO:0000313" key="3">
    <source>
        <dbReference type="Proteomes" id="UP000807342"/>
    </source>
</evidence>
<reference evidence="2" key="1">
    <citation type="submission" date="2020-11" db="EMBL/GenBank/DDBJ databases">
        <authorList>
            <consortium name="DOE Joint Genome Institute"/>
            <person name="Ahrendt S."/>
            <person name="Riley R."/>
            <person name="Andreopoulos W."/>
            <person name="Labutti K."/>
            <person name="Pangilinan J."/>
            <person name="Ruiz-Duenas F.J."/>
            <person name="Barrasa J.M."/>
            <person name="Sanchez-Garcia M."/>
            <person name="Camarero S."/>
            <person name="Miyauchi S."/>
            <person name="Serrano A."/>
            <person name="Linde D."/>
            <person name="Babiker R."/>
            <person name="Drula E."/>
            <person name="Ayuso-Fernandez I."/>
            <person name="Pacheco R."/>
            <person name="Padilla G."/>
            <person name="Ferreira P."/>
            <person name="Barriuso J."/>
            <person name="Kellner H."/>
            <person name="Castanera R."/>
            <person name="Alfaro M."/>
            <person name="Ramirez L."/>
            <person name="Pisabarro A.G."/>
            <person name="Kuo A."/>
            <person name="Tritt A."/>
            <person name="Lipzen A."/>
            <person name="He G."/>
            <person name="Yan M."/>
            <person name="Ng V."/>
            <person name="Cullen D."/>
            <person name="Martin F."/>
            <person name="Rosso M.-N."/>
            <person name="Henrissat B."/>
            <person name="Hibbett D."/>
            <person name="Martinez A.T."/>
            <person name="Grigoriev I.V."/>
        </authorList>
    </citation>
    <scope>NUCLEOTIDE SEQUENCE</scope>
    <source>
        <strain evidence="2">MF-IS2</strain>
    </source>
</reference>
<feature type="compositionally biased region" description="Low complexity" evidence="1">
    <location>
        <begin position="253"/>
        <end position="269"/>
    </location>
</feature>
<evidence type="ECO:0000313" key="2">
    <source>
        <dbReference type="EMBL" id="KAF9440001.1"/>
    </source>
</evidence>